<feature type="domain" description="Quinolinate phosphoribosyl transferase N-terminal" evidence="7">
    <location>
        <begin position="21"/>
        <end position="104"/>
    </location>
</feature>
<keyword evidence="9" id="KW-1185">Reference proteome</keyword>
<gene>
    <name evidence="8" type="primary">modD</name>
    <name evidence="8" type="ORF">N0H69_04285</name>
</gene>
<evidence type="ECO:0000256" key="5">
    <source>
        <dbReference type="PIRNR" id="PIRNR006250"/>
    </source>
</evidence>
<proteinExistence type="inferred from homology"/>
<dbReference type="Pfam" id="PF02749">
    <property type="entry name" value="QRPTase_N"/>
    <property type="match status" value="1"/>
</dbReference>
<evidence type="ECO:0000313" key="9">
    <source>
        <dbReference type="Proteomes" id="UP001057860"/>
    </source>
</evidence>
<dbReference type="SUPFAM" id="SSF54675">
    <property type="entry name" value="Nicotinate/Quinolinate PRTase N-terminal domain-like"/>
    <property type="match status" value="1"/>
</dbReference>
<keyword evidence="4 5" id="KW-0808">Transferase</keyword>
<dbReference type="PIRSF" id="PIRSF006250">
    <property type="entry name" value="NadC_ModD"/>
    <property type="match status" value="1"/>
</dbReference>
<name>A0ABY5UVY7_9GAMM</name>
<reference evidence="8" key="1">
    <citation type="submission" date="2022-08" db="EMBL/GenBank/DDBJ databases">
        <authorList>
            <person name="Bogun A."/>
            <person name="Kislichkina A."/>
            <person name="Solomentsev V."/>
            <person name="Skryabin Y."/>
            <person name="Sizova A."/>
            <person name="Platonov M."/>
            <person name="Dentovskaya S."/>
        </authorList>
    </citation>
    <scope>NUCLEOTIDE SEQUENCE</scope>
    <source>
        <strain evidence="8">SCPM-O-B-7604</strain>
    </source>
</reference>
<dbReference type="GeneID" id="75139190"/>
<dbReference type="CDD" id="cd01573">
    <property type="entry name" value="modD_like"/>
    <property type="match status" value="1"/>
</dbReference>
<dbReference type="SUPFAM" id="SSF51690">
    <property type="entry name" value="Nicotinate/Quinolinate PRTase C-terminal domain-like"/>
    <property type="match status" value="1"/>
</dbReference>
<sequence>MIYLSDADLDRLLLEDIQYGDLTTRSLHIGQQEGRMTLTRKHGGTVSGIEVTRRLLQRLELQVESHVQDGSVVAEGTLLLTAVGKASQLHQGWKVAQNILEWCCGVADYTHQLLVAGRAFSPTLQVACTRKSIPGTKMLAVAAILDGGGLIHRAGTAETILLFANHRRFLAQPDDWVSHVALLRNSAPEKAIVVEAETPEEALAILPARPDIIQLDKFSPAQISALLPQAKAYAPFCHLAATGGVTTANIAEYAATGIDLVITSAPYYSQPADIKVRLFPNN</sequence>
<dbReference type="EMBL" id="CP104006">
    <property type="protein sequence ID" value="UWM46068.1"/>
    <property type="molecule type" value="Genomic_DNA"/>
</dbReference>
<dbReference type="Gene3D" id="3.90.1170.20">
    <property type="entry name" value="Quinolinate phosphoribosyl transferase, N-terminal domain"/>
    <property type="match status" value="1"/>
</dbReference>
<dbReference type="RefSeq" id="WP_050150228.1">
    <property type="nucleotide sequence ID" value="NZ_CABHWO010000144.1"/>
</dbReference>
<dbReference type="InterPro" id="IPR006242">
    <property type="entry name" value="ModD"/>
</dbReference>
<evidence type="ECO:0000256" key="3">
    <source>
        <dbReference type="ARBA" id="ARBA00022676"/>
    </source>
</evidence>
<evidence type="ECO:0000259" key="6">
    <source>
        <dbReference type="Pfam" id="PF01729"/>
    </source>
</evidence>
<dbReference type="InterPro" id="IPR027277">
    <property type="entry name" value="NadC/ModD"/>
</dbReference>
<dbReference type="Gene3D" id="3.20.20.70">
    <property type="entry name" value="Aldolase class I"/>
    <property type="match status" value="1"/>
</dbReference>
<dbReference type="InterPro" id="IPR022412">
    <property type="entry name" value="Quinolinate_PRibosylTrfase_N"/>
</dbReference>
<dbReference type="NCBIfam" id="TIGR01334">
    <property type="entry name" value="modD"/>
    <property type="match status" value="1"/>
</dbReference>
<evidence type="ECO:0000313" key="8">
    <source>
        <dbReference type="EMBL" id="UWM46068.1"/>
    </source>
</evidence>
<dbReference type="PANTHER" id="PTHR32179">
    <property type="entry name" value="NICOTINATE-NUCLEOTIDE PYROPHOSPHORYLASE [CARBOXYLATING]"/>
    <property type="match status" value="1"/>
</dbReference>
<organism evidence="8 9">
    <name type="scientific">Yersinia alsatica</name>
    <dbReference type="NCBI Taxonomy" id="2890317"/>
    <lineage>
        <taxon>Bacteria</taxon>
        <taxon>Pseudomonadati</taxon>
        <taxon>Pseudomonadota</taxon>
        <taxon>Gammaproteobacteria</taxon>
        <taxon>Enterobacterales</taxon>
        <taxon>Yersiniaceae</taxon>
        <taxon>Yersinia</taxon>
    </lineage>
</organism>
<accession>A0ABY5UVY7</accession>
<evidence type="ECO:0000256" key="2">
    <source>
        <dbReference type="ARBA" id="ARBA00019205"/>
    </source>
</evidence>
<feature type="domain" description="Quinolinate phosphoribosyl transferase C-terminal" evidence="6">
    <location>
        <begin position="106"/>
        <end position="276"/>
    </location>
</feature>
<keyword evidence="3 5" id="KW-0328">Glycosyltransferase</keyword>
<dbReference type="InterPro" id="IPR002638">
    <property type="entry name" value="Quinolinate_PRibosylTrfase_C"/>
</dbReference>
<comment type="similarity">
    <text evidence="1 5">Belongs to the NadC/ModD family.</text>
</comment>
<evidence type="ECO:0000259" key="7">
    <source>
        <dbReference type="Pfam" id="PF02749"/>
    </source>
</evidence>
<dbReference type="InterPro" id="IPR013785">
    <property type="entry name" value="Aldolase_TIM"/>
</dbReference>
<dbReference type="InterPro" id="IPR036068">
    <property type="entry name" value="Nicotinate_pribotase-like_C"/>
</dbReference>
<dbReference type="Proteomes" id="UP001057860">
    <property type="component" value="Chromosome"/>
</dbReference>
<protein>
    <recommendedName>
        <fullName evidence="2">Putative pyrophosphorylase ModD</fullName>
    </recommendedName>
</protein>
<dbReference type="PANTHER" id="PTHR32179:SF4">
    <property type="entry name" value="PYROPHOSPHORYLASE MODD-RELATED"/>
    <property type="match status" value="1"/>
</dbReference>
<dbReference type="InterPro" id="IPR037128">
    <property type="entry name" value="Quinolinate_PRibosylTase_N_sf"/>
</dbReference>
<evidence type="ECO:0000256" key="4">
    <source>
        <dbReference type="ARBA" id="ARBA00022679"/>
    </source>
</evidence>
<evidence type="ECO:0000256" key="1">
    <source>
        <dbReference type="ARBA" id="ARBA00009400"/>
    </source>
</evidence>
<dbReference type="Pfam" id="PF01729">
    <property type="entry name" value="QRPTase_C"/>
    <property type="match status" value="1"/>
</dbReference>